<evidence type="ECO:0000256" key="4">
    <source>
        <dbReference type="ARBA" id="ARBA00022827"/>
    </source>
</evidence>
<organism evidence="6 7">
    <name type="scientific">Aspergillus granulosus</name>
    <dbReference type="NCBI Taxonomy" id="176169"/>
    <lineage>
        <taxon>Eukaryota</taxon>
        <taxon>Fungi</taxon>
        <taxon>Dikarya</taxon>
        <taxon>Ascomycota</taxon>
        <taxon>Pezizomycotina</taxon>
        <taxon>Eurotiomycetes</taxon>
        <taxon>Eurotiomycetidae</taxon>
        <taxon>Eurotiales</taxon>
        <taxon>Aspergillaceae</taxon>
        <taxon>Aspergillus</taxon>
        <taxon>Aspergillus subgen. Nidulantes</taxon>
    </lineage>
</organism>
<accession>A0ABR4GXZ9</accession>
<evidence type="ECO:0008006" key="8">
    <source>
        <dbReference type="Google" id="ProtNLM"/>
    </source>
</evidence>
<evidence type="ECO:0000256" key="1">
    <source>
        <dbReference type="ARBA" id="ARBA00001974"/>
    </source>
</evidence>
<comment type="cofactor">
    <cofactor evidence="1">
        <name>FAD</name>
        <dbReference type="ChEBI" id="CHEBI:57692"/>
    </cofactor>
</comment>
<sequence>MAKFNRPVGNSDYTQSTVIIIGAGISGMCMAIDLLRRNHRNFVILEKGSAIGGTWSDNKYPGCCCDVWSALYSYSFEQQAGWTREYPGQEEILTYLTGVASKYNLYPHIRFNTTVKEARWDDASRQWKVQVSVSGVKASEFQRAYELTGNILISGVGQLNLPRWPDLPGIDAFKGKSMHSARWDWTYDWTGKRIAVIGNGATAVQIIPELVKTASQVTIYQRTPQWIVPRMDMAVHPAQKALLSVPFLRRCKRAIMMYIREQAHEAVVQTDSSMSQEIRDMAKDLLHKGLPDKPELWDTLTPTYPPGCRRIIASDDYFPALNMKHVHLETKDIQRITESGIETADGASAEFDLIVYATGFRTVEFLHPIKLYGAGGRDLSDIWDGGATAYYGVTVEDMPNFGLLYGPNTNLGHNSIILMIEAQSRYLAALLDPIIRAKAKGQSLALQPRSEIVREFNHALQARLATSSFADPTCTSWYKTAEGRITNNWPGTVVEYQRDLSRVRWTDYLIQGDASGEHIGQKPETQIGYVEEVWPISKGTLLLGLSAALAAGGYYFQGARARRR</sequence>
<keyword evidence="7" id="KW-1185">Reference proteome</keyword>
<keyword evidence="4" id="KW-0274">FAD</keyword>
<evidence type="ECO:0000313" key="6">
    <source>
        <dbReference type="EMBL" id="KAL2808066.1"/>
    </source>
</evidence>
<dbReference type="PANTHER" id="PTHR42877:SF4">
    <property type="entry name" value="FAD_NAD(P)-BINDING DOMAIN-CONTAINING PROTEIN-RELATED"/>
    <property type="match status" value="1"/>
</dbReference>
<comment type="caution">
    <text evidence="6">The sequence shown here is derived from an EMBL/GenBank/DDBJ whole genome shotgun (WGS) entry which is preliminary data.</text>
</comment>
<evidence type="ECO:0000256" key="5">
    <source>
        <dbReference type="ARBA" id="ARBA00023002"/>
    </source>
</evidence>
<dbReference type="Pfam" id="PF00743">
    <property type="entry name" value="FMO-like"/>
    <property type="match status" value="1"/>
</dbReference>
<dbReference type="InterPro" id="IPR051209">
    <property type="entry name" value="FAD-bind_Monooxygenase_sf"/>
</dbReference>
<reference evidence="6 7" key="1">
    <citation type="submission" date="2024-07" db="EMBL/GenBank/DDBJ databases">
        <title>Section-level genome sequencing and comparative genomics of Aspergillus sections Usti and Cavernicolus.</title>
        <authorList>
            <consortium name="Lawrence Berkeley National Laboratory"/>
            <person name="Nybo J.L."/>
            <person name="Vesth T.C."/>
            <person name="Theobald S."/>
            <person name="Frisvad J.C."/>
            <person name="Larsen T.O."/>
            <person name="Kjaerboelling I."/>
            <person name="Rothschild-Mancinelli K."/>
            <person name="Lyhne E.K."/>
            <person name="Kogle M.E."/>
            <person name="Barry K."/>
            <person name="Clum A."/>
            <person name="Na H."/>
            <person name="Ledsgaard L."/>
            <person name="Lin J."/>
            <person name="Lipzen A."/>
            <person name="Kuo A."/>
            <person name="Riley R."/>
            <person name="Mondo S."/>
            <person name="Labutti K."/>
            <person name="Haridas S."/>
            <person name="Pangalinan J."/>
            <person name="Salamov A.A."/>
            <person name="Simmons B.A."/>
            <person name="Magnuson J.K."/>
            <person name="Chen J."/>
            <person name="Drula E."/>
            <person name="Henrissat B."/>
            <person name="Wiebenga A."/>
            <person name="Lubbers R.J."/>
            <person name="Gomes A.C."/>
            <person name="Makela M.R."/>
            <person name="Stajich J."/>
            <person name="Grigoriev I.V."/>
            <person name="Mortensen U.H."/>
            <person name="De Vries R.P."/>
            <person name="Baker S.E."/>
            <person name="Andersen M.R."/>
        </authorList>
    </citation>
    <scope>NUCLEOTIDE SEQUENCE [LARGE SCALE GENOMIC DNA]</scope>
    <source>
        <strain evidence="6 7">CBS 588.65</strain>
    </source>
</reference>
<dbReference type="InterPro" id="IPR020946">
    <property type="entry name" value="Flavin_mOase-like"/>
</dbReference>
<keyword evidence="5" id="KW-0560">Oxidoreductase</keyword>
<dbReference type="PANTHER" id="PTHR42877">
    <property type="entry name" value="L-ORNITHINE N(5)-MONOOXYGENASE-RELATED"/>
    <property type="match status" value="1"/>
</dbReference>
<dbReference type="Proteomes" id="UP001610334">
    <property type="component" value="Unassembled WGS sequence"/>
</dbReference>
<evidence type="ECO:0000256" key="3">
    <source>
        <dbReference type="ARBA" id="ARBA00022630"/>
    </source>
</evidence>
<dbReference type="Gene3D" id="3.50.50.60">
    <property type="entry name" value="FAD/NAD(P)-binding domain"/>
    <property type="match status" value="2"/>
</dbReference>
<evidence type="ECO:0000256" key="2">
    <source>
        <dbReference type="ARBA" id="ARBA00010139"/>
    </source>
</evidence>
<dbReference type="EMBL" id="JBFXLT010000122">
    <property type="protein sequence ID" value="KAL2808066.1"/>
    <property type="molecule type" value="Genomic_DNA"/>
</dbReference>
<gene>
    <name evidence="6" type="ORF">BJX63DRAFT_424888</name>
</gene>
<evidence type="ECO:0000313" key="7">
    <source>
        <dbReference type="Proteomes" id="UP001610334"/>
    </source>
</evidence>
<proteinExistence type="inferred from homology"/>
<keyword evidence="3" id="KW-0285">Flavoprotein</keyword>
<dbReference type="SUPFAM" id="SSF51905">
    <property type="entry name" value="FAD/NAD(P)-binding domain"/>
    <property type="match status" value="2"/>
</dbReference>
<dbReference type="InterPro" id="IPR036188">
    <property type="entry name" value="FAD/NAD-bd_sf"/>
</dbReference>
<comment type="similarity">
    <text evidence="2">Belongs to the FAD-binding monooxygenase family.</text>
</comment>
<name>A0ABR4GXZ9_9EURO</name>
<protein>
    <recommendedName>
        <fullName evidence="8">Flavin-binding monooxygenase</fullName>
    </recommendedName>
</protein>